<keyword evidence="3" id="KW-1185">Reference proteome</keyword>
<dbReference type="EMBL" id="CP041090">
    <property type="protein sequence ID" value="WWE88620.1"/>
    <property type="molecule type" value="Genomic_DNA"/>
</dbReference>
<reference evidence="3" key="1">
    <citation type="submission" date="2019-06" db="EMBL/GenBank/DDBJ databases">
        <title>Whole-Genome Sequence of Bradyrhizobium sp. 3 Strain 65S1MB.</title>
        <authorList>
            <person name="Bromfield E.S.P."/>
            <person name="Cloutier S."/>
            <person name="Nguyen H.D.T."/>
        </authorList>
    </citation>
    <scope>NUCLEOTIDE SEQUENCE [LARGE SCALE GENOMIC DNA]</scope>
    <source>
        <strain evidence="3">65S1MB</strain>
    </source>
</reference>
<evidence type="ECO:0000313" key="1">
    <source>
        <dbReference type="EMBL" id="QIP10059.1"/>
    </source>
</evidence>
<dbReference type="AlphaFoldDB" id="A0A6G8ZJJ1"/>
<reference evidence="3 4" key="2">
    <citation type="journal article" date="2020" name="Int. J. Syst. Evol. Microbiol.">
        <title>Description and complete genome sequences of Bradyrhizobium symbiodeficiens sp. nov., a non-symbiotic bacterium associated with legumes native to Canada.</title>
        <authorList>
            <person name="Bromfield E.S.P."/>
            <person name="Cloutier S."/>
            <person name="Nguyen H.D.T."/>
        </authorList>
    </citation>
    <scope>NUCLEOTIDE SEQUENCE [LARGE SCALE GENOMIC DNA]</scope>
    <source>
        <strain evidence="1 4">101S1MB</strain>
        <strain evidence="2 3">65S1MB</strain>
    </source>
</reference>
<reference evidence="1" key="3">
    <citation type="submission" date="2024-02" db="EMBL/GenBank/DDBJ databases">
        <authorList>
            <person name="Bromfield E.S.P."/>
            <person name="Cloutier S."/>
            <person name="Nguyen H.D.T."/>
        </authorList>
    </citation>
    <scope>NUCLEOTIDE SEQUENCE</scope>
    <source>
        <strain evidence="1">101S1MB</strain>
        <strain evidence="2">65S1MB</strain>
    </source>
</reference>
<protein>
    <submittedName>
        <fullName evidence="1">Uncharacterized protein</fullName>
    </submittedName>
</protein>
<name>A0A6G8ZJJ1_9BRAD</name>
<dbReference type="Proteomes" id="UP000319298">
    <property type="component" value="Chromosome"/>
</dbReference>
<evidence type="ECO:0000313" key="3">
    <source>
        <dbReference type="Proteomes" id="UP000319298"/>
    </source>
</evidence>
<proteinExistence type="predicted"/>
<dbReference type="EMBL" id="CP050066">
    <property type="protein sequence ID" value="QIP10059.1"/>
    <property type="molecule type" value="Genomic_DNA"/>
</dbReference>
<gene>
    <name evidence="2" type="ORF">FJN17_34275</name>
    <name evidence="1" type="ORF">HAV00_29175</name>
</gene>
<accession>A0A6G8ZJJ1</accession>
<dbReference type="Proteomes" id="UP000500895">
    <property type="component" value="Chromosome"/>
</dbReference>
<dbReference type="RefSeq" id="WP_155526019.1">
    <property type="nucleotide sequence ID" value="NZ_CP029427.2"/>
</dbReference>
<organism evidence="1 4">
    <name type="scientific">Bradyrhizobium symbiodeficiens</name>
    <dbReference type="NCBI Taxonomy" id="1404367"/>
    <lineage>
        <taxon>Bacteria</taxon>
        <taxon>Pseudomonadati</taxon>
        <taxon>Pseudomonadota</taxon>
        <taxon>Alphaproteobacteria</taxon>
        <taxon>Hyphomicrobiales</taxon>
        <taxon>Nitrobacteraceae</taxon>
        <taxon>Bradyrhizobium</taxon>
    </lineage>
</organism>
<sequence>MMFIEKNDPPPTLPLTDEDKLKLKTEALAREDRWVKYIIDGLAGDLRDVKH</sequence>
<evidence type="ECO:0000313" key="2">
    <source>
        <dbReference type="EMBL" id="WWE88620.1"/>
    </source>
</evidence>
<evidence type="ECO:0000313" key="4">
    <source>
        <dbReference type="Proteomes" id="UP000500895"/>
    </source>
</evidence>